<feature type="region of interest" description="Disordered" evidence="7">
    <location>
        <begin position="1281"/>
        <end position="1300"/>
    </location>
</feature>
<dbReference type="EMBL" id="BAABME010014077">
    <property type="protein sequence ID" value="GAA0186829.1"/>
    <property type="molecule type" value="Genomic_DNA"/>
</dbReference>
<evidence type="ECO:0000256" key="2">
    <source>
        <dbReference type="ARBA" id="ARBA00022723"/>
    </source>
</evidence>
<dbReference type="InterPro" id="IPR008395">
    <property type="entry name" value="Agenet-like_dom"/>
</dbReference>
<feature type="domain" description="N-acetyltransferase" evidence="9">
    <location>
        <begin position="1057"/>
        <end position="1209"/>
    </location>
</feature>
<dbReference type="CDD" id="cd15532">
    <property type="entry name" value="PHD2_CHD_II"/>
    <property type="match status" value="1"/>
</dbReference>
<dbReference type="InterPro" id="IPR011011">
    <property type="entry name" value="Znf_FYVE_PHD"/>
</dbReference>
<name>A0AAV3S271_LITER</name>
<dbReference type="GO" id="GO:0016747">
    <property type="term" value="F:acyltransferase activity, transferring groups other than amino-acyl groups"/>
    <property type="evidence" value="ECO:0007669"/>
    <property type="project" value="InterPro"/>
</dbReference>
<dbReference type="Gene3D" id="3.30.40.10">
    <property type="entry name" value="Zinc/RING finger domain, C3HC4 (zinc finger)"/>
    <property type="match status" value="1"/>
</dbReference>
<evidence type="ECO:0000259" key="8">
    <source>
        <dbReference type="PROSITE" id="PS50016"/>
    </source>
</evidence>
<dbReference type="InterPro" id="IPR019787">
    <property type="entry name" value="Znf_PHD-finger"/>
</dbReference>
<dbReference type="InterPro" id="IPR001965">
    <property type="entry name" value="Znf_PHD"/>
</dbReference>
<keyword evidence="3 6" id="KW-0863">Zinc-finger</keyword>
<dbReference type="GO" id="GO:0003714">
    <property type="term" value="F:transcription corepressor activity"/>
    <property type="evidence" value="ECO:0007669"/>
    <property type="project" value="InterPro"/>
</dbReference>
<dbReference type="InterPro" id="IPR059153">
    <property type="entry name" value="NSD_PHD-1st"/>
</dbReference>
<proteinExistence type="predicted"/>
<dbReference type="GO" id="GO:0008270">
    <property type="term" value="F:zinc ion binding"/>
    <property type="evidence" value="ECO:0007669"/>
    <property type="project" value="UniProtKB-KW"/>
</dbReference>
<feature type="domain" description="PHD-type" evidence="8">
    <location>
        <begin position="917"/>
        <end position="962"/>
    </location>
</feature>
<dbReference type="InterPro" id="IPR054292">
    <property type="entry name" value="DUF7028"/>
</dbReference>
<dbReference type="CDD" id="cd04301">
    <property type="entry name" value="NAT_SF"/>
    <property type="match status" value="1"/>
</dbReference>
<evidence type="ECO:0000313" key="11">
    <source>
        <dbReference type="Proteomes" id="UP001454036"/>
    </source>
</evidence>
<dbReference type="CDD" id="cd20405">
    <property type="entry name" value="Tudor_Agenet_AtDUF_rpt1_3"/>
    <property type="match status" value="1"/>
</dbReference>
<dbReference type="SUPFAM" id="SSF55729">
    <property type="entry name" value="Acyl-CoA N-acyltransferases (Nat)"/>
    <property type="match status" value="1"/>
</dbReference>
<dbReference type="PROSITE" id="PS51186">
    <property type="entry name" value="GNAT"/>
    <property type="match status" value="1"/>
</dbReference>
<evidence type="ECO:0000256" key="4">
    <source>
        <dbReference type="ARBA" id="ARBA00022833"/>
    </source>
</evidence>
<dbReference type="Pfam" id="PF22970">
    <property type="entry name" value="DUF7028"/>
    <property type="match status" value="3"/>
</dbReference>
<dbReference type="InterPro" id="IPR014002">
    <property type="entry name" value="Agenet_dom_plant"/>
</dbReference>
<dbReference type="Gene3D" id="3.40.630.30">
    <property type="match status" value="1"/>
</dbReference>
<dbReference type="Pfam" id="PF05641">
    <property type="entry name" value="Agenet"/>
    <property type="match status" value="1"/>
</dbReference>
<keyword evidence="4" id="KW-0862">Zinc</keyword>
<keyword evidence="2" id="KW-0479">Metal-binding</keyword>
<comment type="caution">
    <text evidence="10">The sequence shown here is derived from an EMBL/GenBank/DDBJ whole genome shotgun (WGS) entry which is preliminary data.</text>
</comment>
<dbReference type="InterPro" id="IPR000182">
    <property type="entry name" value="GNAT_dom"/>
</dbReference>
<dbReference type="SMART" id="SM00743">
    <property type="entry name" value="Agenet"/>
    <property type="match status" value="2"/>
</dbReference>
<dbReference type="GO" id="GO:0005634">
    <property type="term" value="C:nucleus"/>
    <property type="evidence" value="ECO:0007669"/>
    <property type="project" value="UniProtKB-SubCell"/>
</dbReference>
<dbReference type="InterPro" id="IPR056511">
    <property type="entry name" value="IDM1_C"/>
</dbReference>
<evidence type="ECO:0000256" key="5">
    <source>
        <dbReference type="ARBA" id="ARBA00023242"/>
    </source>
</evidence>
<protein>
    <submittedName>
        <fullName evidence="10">Chromatin/chromatin-binding, or -regulatory protein</fullName>
    </submittedName>
</protein>
<feature type="region of interest" description="Disordered" evidence="7">
    <location>
        <begin position="582"/>
        <end position="601"/>
    </location>
</feature>
<gene>
    <name evidence="10" type="ORF">LIER_34117</name>
</gene>
<evidence type="ECO:0000256" key="1">
    <source>
        <dbReference type="ARBA" id="ARBA00004123"/>
    </source>
</evidence>
<dbReference type="PANTHER" id="PTHR46309">
    <property type="entry name" value="PHD FINGER PROTEIN 12"/>
    <property type="match status" value="1"/>
</dbReference>
<dbReference type="SMART" id="SM00249">
    <property type="entry name" value="PHD"/>
    <property type="match status" value="2"/>
</dbReference>
<dbReference type="SUPFAM" id="SSF57903">
    <property type="entry name" value="FYVE/PHD zinc finger"/>
    <property type="match status" value="1"/>
</dbReference>
<evidence type="ECO:0000256" key="3">
    <source>
        <dbReference type="ARBA" id="ARBA00022771"/>
    </source>
</evidence>
<comment type="subcellular location">
    <subcellularLocation>
        <location evidence="1">Nucleus</location>
    </subcellularLocation>
</comment>
<evidence type="ECO:0000256" key="7">
    <source>
        <dbReference type="SAM" id="MobiDB-lite"/>
    </source>
</evidence>
<dbReference type="Pfam" id="PF16135">
    <property type="entry name" value="TDBD"/>
    <property type="match status" value="1"/>
</dbReference>
<dbReference type="InterPro" id="IPR016181">
    <property type="entry name" value="Acyl_CoA_acyltransferase"/>
</dbReference>
<dbReference type="InterPro" id="IPR019786">
    <property type="entry name" value="Zinc_finger_PHD-type_CS"/>
</dbReference>
<keyword evidence="11" id="KW-1185">Reference proteome</keyword>
<dbReference type="InterPro" id="IPR032308">
    <property type="entry name" value="TDBD"/>
</dbReference>
<dbReference type="PROSITE" id="PS50016">
    <property type="entry name" value="ZF_PHD_2"/>
    <property type="match status" value="1"/>
</dbReference>
<dbReference type="PANTHER" id="PTHR46309:SF12">
    <property type="entry name" value="GB|AAC80581.1"/>
    <property type="match status" value="1"/>
</dbReference>
<organism evidence="10 11">
    <name type="scientific">Lithospermum erythrorhizon</name>
    <name type="common">Purple gromwell</name>
    <name type="synonym">Lithospermum officinale var. erythrorhizon</name>
    <dbReference type="NCBI Taxonomy" id="34254"/>
    <lineage>
        <taxon>Eukaryota</taxon>
        <taxon>Viridiplantae</taxon>
        <taxon>Streptophyta</taxon>
        <taxon>Embryophyta</taxon>
        <taxon>Tracheophyta</taxon>
        <taxon>Spermatophyta</taxon>
        <taxon>Magnoliopsida</taxon>
        <taxon>eudicotyledons</taxon>
        <taxon>Gunneridae</taxon>
        <taxon>Pentapetalae</taxon>
        <taxon>asterids</taxon>
        <taxon>lamiids</taxon>
        <taxon>Boraginales</taxon>
        <taxon>Boraginaceae</taxon>
        <taxon>Boraginoideae</taxon>
        <taxon>Lithospermeae</taxon>
        <taxon>Lithospermum</taxon>
    </lineage>
</organism>
<dbReference type="InterPro" id="IPR042163">
    <property type="entry name" value="PHF12"/>
</dbReference>
<dbReference type="Proteomes" id="UP001454036">
    <property type="component" value="Unassembled WGS sequence"/>
</dbReference>
<sequence>MAAGRKPKGFNNSKLLPDTKVEVRSLEEGFLGSWHSATVISADILTRKVRYDFLLVDDGSDNIIESVNVSAVVDGGNDFDDTPSDYRGIIRPPPPSLDINPWSLHYGQCVDMHEDEVWWEGVIFDHEDGSEERRIFFPDLGDERKVHIGSLRITQDWDEVSDRWKPRGNWLFLELIEEIEHYCPLLVSVKQIWYDVRVKGSVDLREWTFTDRDKWKKWVSRVWCDNIKITSKQIIHEINSEVPGQEGRPLLELSEAALDSIVTPEAFSLNSSSTVPFLFPNKLDSHQATSPSISGFQETLPVPTSQPQPAHLVQLSEVSCKRKCTRTPKLKWLPVPTDKLPEPALHLDAVANYFKDHSKINIPKVKGHILSLGWKFEFAKDTHVDRLRFTSPEGIPYYSLREVCHMLMSKSEVQFPKQNHEQGSLSLNCNSDVQSFLLVTPPTPRCPSLQDQYISSPKGSFSKTANRIPNLEWQPMAPDKLPEPEFHPDAVTNYCESPSKMKKRESLLPKVKSHILYLGWKFEFAKNSYHAKLRFISPEGIIYHSLREVCRIIKPKFVMPEDGTRSLSLCPEKDRQSFRQITKSNTTSPSLPDGPISSPERKVKKSYTRYSKCNLEAVTDYINSLKAAAPKTKLHLAEKAMEHLAADGWDLDFIFKRSKIGKGRRERRYYSPDGKIFCSLVTACVWYKKNIESVSDAGNSFEKRRVVNVRHGLKGQLVDKILHRKHSASQAKVKYLGIRTAKKRKNAVTGIASQRTKRHKVDALELDHGQESRSFFQLAESASACSKTRMLRSSKRIRLGVSPSHHTPRNVLSLLIENNVILPRQKVHCQGIDGRSVAEGLATCYGIECCCCQCIFSISKFVVHAGINCHRPAAKIFLEDRRSMWDCQLQLMKDKKSLSSRTEPLKLKGNGNTWKNDYICSVCHYGGNLLLCDHCPSSFHMDCLGLKRLPEGDWFCPSCCCGICGKRSFDRNTEHITSSSGRSCSQCDRWHHVGCLQAKGLVDTKSNLVREWFCNVDCEKIFQGLHQHLGKPIAVGNDSLTWTLVKHREQDANHFDINNESSIETYSKLTVALDVIHECFEPLKEHLTHRDIVEDVIFCKWSDLNRLNFHGFYTVLLEKDDELVSVATIRVHGKKVAEVPLIATRFQYRRHGLCRILMNELEKVLVQLGVERLVLPAAPSVISTWITSFGFSKMKRSERLNFLDYTFLNFQGTVMCQKVLKETYSSNLSPVEGPMNQSFINLDTNGEMDLDGNSPVSEVYQTDRVEDSELVDHGCTVAEGVGNSSENISSPAEPKQPENNLVEVSDHKAVEDDNNAGIICYKRRKLSASRDASTIKIGH</sequence>
<evidence type="ECO:0000256" key="6">
    <source>
        <dbReference type="PROSITE-ProRule" id="PRU00146"/>
    </source>
</evidence>
<reference evidence="10 11" key="1">
    <citation type="submission" date="2024-01" db="EMBL/GenBank/DDBJ databases">
        <title>The complete chloroplast genome sequence of Lithospermum erythrorhizon: insights into the phylogenetic relationship among Boraginaceae species and the maternal lineages of purple gromwells.</title>
        <authorList>
            <person name="Okada T."/>
            <person name="Watanabe K."/>
        </authorList>
    </citation>
    <scope>NUCLEOTIDE SEQUENCE [LARGE SCALE GENOMIC DNA]</scope>
</reference>
<evidence type="ECO:0000313" key="10">
    <source>
        <dbReference type="EMBL" id="GAA0186829.1"/>
    </source>
</evidence>
<dbReference type="Pfam" id="PF23209">
    <property type="entry name" value="IDM1_C"/>
    <property type="match status" value="1"/>
</dbReference>
<keyword evidence="5" id="KW-0539">Nucleus</keyword>
<dbReference type="GO" id="GO:0006357">
    <property type="term" value="P:regulation of transcription by RNA polymerase II"/>
    <property type="evidence" value="ECO:0007669"/>
    <property type="project" value="TreeGrafter"/>
</dbReference>
<dbReference type="PROSITE" id="PS01359">
    <property type="entry name" value="ZF_PHD_1"/>
    <property type="match status" value="1"/>
</dbReference>
<dbReference type="Pfam" id="PF23011">
    <property type="entry name" value="PHD-1st_NSD"/>
    <property type="match status" value="1"/>
</dbReference>
<evidence type="ECO:0000259" key="9">
    <source>
        <dbReference type="PROSITE" id="PS51186"/>
    </source>
</evidence>
<dbReference type="InterPro" id="IPR013083">
    <property type="entry name" value="Znf_RING/FYVE/PHD"/>
</dbReference>
<accession>A0AAV3S271</accession>